<feature type="region of interest" description="Disordered" evidence="1">
    <location>
        <begin position="130"/>
        <end position="152"/>
    </location>
</feature>
<gene>
    <name evidence="2" type="ORF">OGAPHI_004956</name>
</gene>
<name>A0A9P8P1H8_9ASCO</name>
<evidence type="ECO:0000256" key="1">
    <source>
        <dbReference type="SAM" id="MobiDB-lite"/>
    </source>
</evidence>
<organism evidence="2 3">
    <name type="scientific">Ogataea philodendri</name>
    <dbReference type="NCBI Taxonomy" id="1378263"/>
    <lineage>
        <taxon>Eukaryota</taxon>
        <taxon>Fungi</taxon>
        <taxon>Dikarya</taxon>
        <taxon>Ascomycota</taxon>
        <taxon>Saccharomycotina</taxon>
        <taxon>Pichiomycetes</taxon>
        <taxon>Pichiales</taxon>
        <taxon>Pichiaceae</taxon>
        <taxon>Ogataea</taxon>
    </lineage>
</organism>
<feature type="compositionally biased region" description="Basic residues" evidence="1">
    <location>
        <begin position="131"/>
        <end position="141"/>
    </location>
</feature>
<accession>A0A9P8P1H8</accession>
<keyword evidence="3" id="KW-1185">Reference proteome</keyword>
<evidence type="ECO:0000313" key="2">
    <source>
        <dbReference type="EMBL" id="KAH3663555.1"/>
    </source>
</evidence>
<sequence>MRDFHIGQSDLTGFRGRQESDLDKVAHVPGQNVQSHTGSNRGVLTSVLGVSNKTLHCVLIAQFWSFSVLWQVIQHKVQQWIQRVVLAFVNNVSFQRLGPLQVVCTLNVVAKLVQSSQHFVKSDTWMAGHVNNRKRGSRRRMQSSSNNNTGNVVHRHSVDAVGDVRVLANLNTALQHTEQEIVRVGSTSLGETLHITRSDDSTSETLFTGLSDNILGSPLGLSVPGSQAFGSTHEVVGLGNTSLSGIHKLVRKRDVVWNVDGRGGRHKRVHLWFTFSTKIHYIDGRNDVGVTQFRVWVHPVDQSSVVHNHVDRRHKCLPLLLVAKVSLGKVSKNNLDLVSPFVIPDTVSLSGLDKSLQSRLFIFCTNVSPDLDIGFSAQQVTQDERSQESSTSRHKHVQWLCEIQRFSGWVLFQGSS</sequence>
<dbReference type="Proteomes" id="UP000769157">
    <property type="component" value="Unassembled WGS sequence"/>
</dbReference>
<reference evidence="2" key="2">
    <citation type="submission" date="2021-01" db="EMBL/GenBank/DDBJ databases">
        <authorList>
            <person name="Schikora-Tamarit M.A."/>
        </authorList>
    </citation>
    <scope>NUCLEOTIDE SEQUENCE</scope>
    <source>
        <strain evidence="2">CBS6075</strain>
    </source>
</reference>
<dbReference type="GeneID" id="70236920"/>
<comment type="caution">
    <text evidence="2">The sequence shown here is derived from an EMBL/GenBank/DDBJ whole genome shotgun (WGS) entry which is preliminary data.</text>
</comment>
<reference evidence="2" key="1">
    <citation type="journal article" date="2021" name="Open Biol.">
        <title>Shared evolutionary footprints suggest mitochondrial oxidative damage underlies multiple complex I losses in fungi.</title>
        <authorList>
            <person name="Schikora-Tamarit M.A."/>
            <person name="Marcet-Houben M."/>
            <person name="Nosek J."/>
            <person name="Gabaldon T."/>
        </authorList>
    </citation>
    <scope>NUCLEOTIDE SEQUENCE</scope>
    <source>
        <strain evidence="2">CBS6075</strain>
    </source>
</reference>
<evidence type="ECO:0000313" key="3">
    <source>
        <dbReference type="Proteomes" id="UP000769157"/>
    </source>
</evidence>
<dbReference type="AlphaFoldDB" id="A0A9P8P1H8"/>
<proteinExistence type="predicted"/>
<dbReference type="EMBL" id="JAEUBE010000366">
    <property type="protein sequence ID" value="KAH3663555.1"/>
    <property type="molecule type" value="Genomic_DNA"/>
</dbReference>
<dbReference type="RefSeq" id="XP_046059891.1">
    <property type="nucleotide sequence ID" value="XM_046206089.1"/>
</dbReference>
<protein>
    <submittedName>
        <fullName evidence="2">Uncharacterized protein</fullName>
    </submittedName>
</protein>